<dbReference type="Proteomes" id="UP001497680">
    <property type="component" value="Unassembled WGS sequence"/>
</dbReference>
<evidence type="ECO:0000313" key="2">
    <source>
        <dbReference type="Proteomes" id="UP001497680"/>
    </source>
</evidence>
<protein>
    <submittedName>
        <fullName evidence="1">Uncharacterized protein</fullName>
    </submittedName>
</protein>
<evidence type="ECO:0000313" key="1">
    <source>
        <dbReference type="EMBL" id="KAI6087997.1"/>
    </source>
</evidence>
<reference evidence="1 2" key="1">
    <citation type="journal article" date="2022" name="New Phytol.">
        <title>Ecological generalism drives hyperdiversity of secondary metabolite gene clusters in xylarialean endophytes.</title>
        <authorList>
            <person name="Franco M.E.E."/>
            <person name="Wisecaver J.H."/>
            <person name="Arnold A.E."/>
            <person name="Ju Y.M."/>
            <person name="Slot J.C."/>
            <person name="Ahrendt S."/>
            <person name="Moore L.P."/>
            <person name="Eastman K.E."/>
            <person name="Scott K."/>
            <person name="Konkel Z."/>
            <person name="Mondo S.J."/>
            <person name="Kuo A."/>
            <person name="Hayes R.D."/>
            <person name="Haridas S."/>
            <person name="Andreopoulos B."/>
            <person name="Riley R."/>
            <person name="LaButti K."/>
            <person name="Pangilinan J."/>
            <person name="Lipzen A."/>
            <person name="Amirebrahimi M."/>
            <person name="Yan J."/>
            <person name="Adam C."/>
            <person name="Keymanesh K."/>
            <person name="Ng V."/>
            <person name="Louie K."/>
            <person name="Northen T."/>
            <person name="Drula E."/>
            <person name="Henrissat B."/>
            <person name="Hsieh H.M."/>
            <person name="Youens-Clark K."/>
            <person name="Lutzoni F."/>
            <person name="Miadlikowska J."/>
            <person name="Eastwood D.C."/>
            <person name="Hamelin R.C."/>
            <person name="Grigoriev I.V."/>
            <person name="U'Ren J.M."/>
        </authorList>
    </citation>
    <scope>NUCLEOTIDE SEQUENCE [LARGE SCALE GENOMIC DNA]</scope>
    <source>
        <strain evidence="1 2">ER1909</strain>
    </source>
</reference>
<comment type="caution">
    <text evidence="1">The sequence shown here is derived from an EMBL/GenBank/DDBJ whole genome shotgun (WGS) entry which is preliminary data.</text>
</comment>
<sequence length="887" mass="98543">MAQVGTAKEPVASYQPGLNGILTAADLDEIREYRKVIQFRDTVVSGKHPRIKVSKPVTVNPQQSDSIATDRVAPSTSSAHALQSAPNLNTLQMDNMQSFKANSQQPTVVVATTGPTSAAPTSSRPLGSSKTSPNHVSHGKPEEIKAMLQRQRQLIEEEIKVGNGKASPKTASQHSEHLPGFDLSDILAKALTLVQATAPQPSTNTPNGTNASDSGDSFDNNTFYSSRHDTPEPQPSPRIQNAAQQNVQAQDSAASSRQRATYAPQQSNPLPPHSAPTVSYQTDPSRSAQPLQVTSSFQQAQLNNGSLTASVHDHAVRQPSKPSREGNQTSQSRQVREVETQVISSDSGAPSRSDNSGNTDSDLPADNSRAHAQHHLLPSAQFRQRESPLVRAHDLSPLAPQPNHVSPLAIARHPPMSEPELSILPGAPAQVTALRQEHTVITSPESSPQGDRGNKKKKNNNNKNKNKRKAETRASDIPASPEIKPEPRSPSPLTAPQFVRPQKRLRSATRPEQELIYDGSRIERPVSVIHREYVTAHEQAERPSYGLEVIDDPYTQVRQSVAPTGQRLDRAVYEERRPDGAAIQYVRRVQSPYGYPSPYGAVESRPLRSASYSVNPQYREVSTYQRDGRMSTRPYTDRARSRSPVVIERRSPVMAPPAPPPARIIVDQYGREYIDPPRTSTVARQSVVPAPRPNERGVVYERVPMRAPSRMPADTFEEDGIIYRRASPTYAPRRVITQPEYGVDYRGYRERDYSVQPLGPPTQDYAPIRGATERRVPEEIARDYLPRAASVRPTEAVPYYSIVRPEVPPRQYAASVHPEVRAAPAIREYSVRPTERDVSRRELSVRPMERYYDRAHADEEVTYIERTRPAQQDMSIYPDISRRQMYQ</sequence>
<name>A0ACC0D5N8_9PEZI</name>
<organism evidence="1 2">
    <name type="scientific">Hypoxylon rubiginosum</name>
    <dbReference type="NCBI Taxonomy" id="110542"/>
    <lineage>
        <taxon>Eukaryota</taxon>
        <taxon>Fungi</taxon>
        <taxon>Dikarya</taxon>
        <taxon>Ascomycota</taxon>
        <taxon>Pezizomycotina</taxon>
        <taxon>Sordariomycetes</taxon>
        <taxon>Xylariomycetidae</taxon>
        <taxon>Xylariales</taxon>
        <taxon>Hypoxylaceae</taxon>
        <taxon>Hypoxylon</taxon>
    </lineage>
</organism>
<proteinExistence type="predicted"/>
<keyword evidence="2" id="KW-1185">Reference proteome</keyword>
<accession>A0ACC0D5N8</accession>
<gene>
    <name evidence="1" type="ORF">F4821DRAFT_235006</name>
</gene>
<dbReference type="EMBL" id="MU394304">
    <property type="protein sequence ID" value="KAI6087997.1"/>
    <property type="molecule type" value="Genomic_DNA"/>
</dbReference>